<dbReference type="AlphaFoldDB" id="A0A0A9C1X9"/>
<evidence type="ECO:0000313" key="1">
    <source>
        <dbReference type="EMBL" id="JAD67405.1"/>
    </source>
</evidence>
<protein>
    <submittedName>
        <fullName evidence="1">Uncharacterized protein</fullName>
    </submittedName>
</protein>
<dbReference type="EMBL" id="GBRH01230490">
    <property type="protein sequence ID" value="JAD67405.1"/>
    <property type="molecule type" value="Transcribed_RNA"/>
</dbReference>
<reference evidence="1" key="1">
    <citation type="submission" date="2014-09" db="EMBL/GenBank/DDBJ databases">
        <authorList>
            <person name="Magalhaes I.L.F."/>
            <person name="Oliveira U."/>
            <person name="Santos F.R."/>
            <person name="Vidigal T.H.D.A."/>
            <person name="Brescovit A.D."/>
            <person name="Santos A.J."/>
        </authorList>
    </citation>
    <scope>NUCLEOTIDE SEQUENCE</scope>
    <source>
        <tissue evidence="1">Shoot tissue taken approximately 20 cm above the soil surface</tissue>
    </source>
</reference>
<proteinExistence type="predicted"/>
<organism evidence="1">
    <name type="scientific">Arundo donax</name>
    <name type="common">Giant reed</name>
    <name type="synonym">Donax arundinaceus</name>
    <dbReference type="NCBI Taxonomy" id="35708"/>
    <lineage>
        <taxon>Eukaryota</taxon>
        <taxon>Viridiplantae</taxon>
        <taxon>Streptophyta</taxon>
        <taxon>Embryophyta</taxon>
        <taxon>Tracheophyta</taxon>
        <taxon>Spermatophyta</taxon>
        <taxon>Magnoliopsida</taxon>
        <taxon>Liliopsida</taxon>
        <taxon>Poales</taxon>
        <taxon>Poaceae</taxon>
        <taxon>PACMAD clade</taxon>
        <taxon>Arundinoideae</taxon>
        <taxon>Arundineae</taxon>
        <taxon>Arundo</taxon>
    </lineage>
</organism>
<sequence length="39" mass="4660">MRANTSTFCRPNCILMHRILHKFDQLMPQEFLFGNMMAD</sequence>
<reference evidence="1" key="2">
    <citation type="journal article" date="2015" name="Data Brief">
        <title>Shoot transcriptome of the giant reed, Arundo donax.</title>
        <authorList>
            <person name="Barrero R.A."/>
            <person name="Guerrero F.D."/>
            <person name="Moolhuijzen P."/>
            <person name="Goolsby J.A."/>
            <person name="Tidwell J."/>
            <person name="Bellgard S.E."/>
            <person name="Bellgard M.I."/>
        </authorList>
    </citation>
    <scope>NUCLEOTIDE SEQUENCE</scope>
    <source>
        <tissue evidence="1">Shoot tissue taken approximately 20 cm above the soil surface</tissue>
    </source>
</reference>
<name>A0A0A9C1X9_ARUDO</name>
<accession>A0A0A9C1X9</accession>